<dbReference type="InterPro" id="IPR006994">
    <property type="entry name" value="TCF25/Rqc1"/>
</dbReference>
<dbReference type="PANTHER" id="PTHR22684:SF0">
    <property type="entry name" value="RIBOSOME QUALITY CONTROL COMPLEX SUBUNIT TCF25"/>
    <property type="match status" value="1"/>
</dbReference>
<dbReference type="PANTHER" id="PTHR22684">
    <property type="entry name" value="NULP1-RELATED"/>
    <property type="match status" value="1"/>
</dbReference>
<dbReference type="AlphaFoldDB" id="A0A1E4T1V0"/>
<dbReference type="GO" id="GO:0072344">
    <property type="term" value="P:rescue of stalled ribosome"/>
    <property type="evidence" value="ECO:0007669"/>
    <property type="project" value="TreeGrafter"/>
</dbReference>
<sequence>MSSRAIRRLERKKEQSDAQIFKSGSISASESEEEEESPIQAKRVNAFAFLGSEEEESSQDEEPYHEDTKNEEVELDEGISSDDFLSADEGSDFRPPEEVVNEKSAPIKSSNVTTTATKKSKKKKSKKKGKNNSKSKSVQNVNTIDDDELDALLKKVQHKDGNFEKSTEFDDDLDNLEIEDDEDDEDDDVAPLKTYTPGGKGLTTAKFKSCLPLLRFNAKDLDPDREFENLFGKLSASAIDDADATPSTFVSPEILQQIKKMAKRVRGWSGRDRRTVPGTARKLVMTKIRDDWIPVPHRPLLMDELTTDDLLHYFTSKYPDDWRDVLKNDIKAEYSAGIRYFEVSASNAAVGRELTTEFYIAVTIQPDHETLIGLLRKYPYHLETVLQVTNVLQRQGDNSHTNGLIERAIFIFDWCLRNTFELGSGLSRLPFEFYLNRQIYLTLYRYIGVLTQKSTFYTALNYCKLLLSFDPTDDPYGVRYFISLYAVCANEYQYLIDFVNSKLVTVYREWFTDSLAYSVVVCYYQLNMKEKAIEALKLAFQEHQYTGFALLGNLTGDESIQWKGNKVSTSVELSTAMYMTTCKLIFEDKEAKSFMIDQLQRLIHANKKQNEVGPLQDVKEVPRNLLRNVILSNETSAMAKLPPLFWDQNEIFEYDVLPPSNGSTIVEYIDENKVGDAMIQQSFNADQDTSLSEILRQIRLGEQQQQQQQQ</sequence>
<feature type="region of interest" description="Disordered" evidence="1">
    <location>
        <begin position="163"/>
        <end position="190"/>
    </location>
</feature>
<dbReference type="EMBL" id="KV453851">
    <property type="protein sequence ID" value="ODV85729.1"/>
    <property type="molecule type" value="Genomic_DNA"/>
</dbReference>
<name>A0A1E4T1V0_9ASCO</name>
<feature type="compositionally biased region" description="Acidic residues" evidence="1">
    <location>
        <begin position="169"/>
        <end position="189"/>
    </location>
</feature>
<feature type="compositionally biased region" description="Acidic residues" evidence="1">
    <location>
        <begin position="73"/>
        <end position="90"/>
    </location>
</feature>
<feature type="region of interest" description="Disordered" evidence="1">
    <location>
        <begin position="1"/>
        <end position="146"/>
    </location>
</feature>
<evidence type="ECO:0000313" key="3">
    <source>
        <dbReference type="Proteomes" id="UP000094801"/>
    </source>
</evidence>
<dbReference type="OrthoDB" id="205993at2759"/>
<dbReference type="GO" id="GO:1990116">
    <property type="term" value="P:ribosome-associated ubiquitin-dependent protein catabolic process"/>
    <property type="evidence" value="ECO:0007669"/>
    <property type="project" value="TreeGrafter"/>
</dbReference>
<evidence type="ECO:0000313" key="2">
    <source>
        <dbReference type="EMBL" id="ODV85729.1"/>
    </source>
</evidence>
<reference evidence="3" key="1">
    <citation type="submission" date="2016-04" db="EMBL/GenBank/DDBJ databases">
        <title>Comparative genomics of biotechnologically important yeasts.</title>
        <authorList>
            <consortium name="DOE Joint Genome Institute"/>
            <person name="Riley R."/>
            <person name="Haridas S."/>
            <person name="Wolfe K.H."/>
            <person name="Lopes M.R."/>
            <person name="Hittinger C.T."/>
            <person name="Goker M."/>
            <person name="Salamov A."/>
            <person name="Wisecaver J."/>
            <person name="Long T.M."/>
            <person name="Aerts A.L."/>
            <person name="Barry K."/>
            <person name="Choi C."/>
            <person name="Clum A."/>
            <person name="Coughlan A.Y."/>
            <person name="Deshpande S."/>
            <person name="Douglass A.P."/>
            <person name="Hanson S.J."/>
            <person name="Klenk H.-P."/>
            <person name="Labutti K."/>
            <person name="Lapidus A."/>
            <person name="Lindquist E."/>
            <person name="Lipzen A."/>
            <person name="Meier-Kolthoff J.P."/>
            <person name="Ohm R.A."/>
            <person name="Otillar R.P."/>
            <person name="Pangilinan J."/>
            <person name="Peng Y."/>
            <person name="Rokas A."/>
            <person name="Rosa C.A."/>
            <person name="Scheuner C."/>
            <person name="Sibirny A.A."/>
            <person name="Slot J.C."/>
            <person name="Stielow J.B."/>
            <person name="Sun H."/>
            <person name="Kurtzman C.P."/>
            <person name="Blackwell M."/>
            <person name="Grigoriev I.V."/>
            <person name="Jeffries T.W."/>
        </authorList>
    </citation>
    <scope>NUCLEOTIDE SEQUENCE [LARGE SCALE GENOMIC DNA]</scope>
    <source>
        <strain evidence="3">NRRL YB-2248</strain>
    </source>
</reference>
<feature type="compositionally biased region" description="Low complexity" evidence="1">
    <location>
        <begin position="134"/>
        <end position="143"/>
    </location>
</feature>
<organism evidence="2 3">
    <name type="scientific">[Candida] arabinofermentans NRRL YB-2248</name>
    <dbReference type="NCBI Taxonomy" id="983967"/>
    <lineage>
        <taxon>Eukaryota</taxon>
        <taxon>Fungi</taxon>
        <taxon>Dikarya</taxon>
        <taxon>Ascomycota</taxon>
        <taxon>Saccharomycotina</taxon>
        <taxon>Pichiomycetes</taxon>
        <taxon>Pichiales</taxon>
        <taxon>Pichiaceae</taxon>
        <taxon>Ogataea</taxon>
        <taxon>Ogataea/Candida clade</taxon>
    </lineage>
</organism>
<feature type="compositionally biased region" description="Basic residues" evidence="1">
    <location>
        <begin position="118"/>
        <end position="133"/>
    </location>
</feature>
<proteinExistence type="predicted"/>
<evidence type="ECO:0008006" key="4">
    <source>
        <dbReference type="Google" id="ProtNLM"/>
    </source>
</evidence>
<dbReference type="STRING" id="983967.A0A1E4T1V0"/>
<accession>A0A1E4T1V0</accession>
<evidence type="ECO:0000256" key="1">
    <source>
        <dbReference type="SAM" id="MobiDB-lite"/>
    </source>
</evidence>
<feature type="compositionally biased region" description="Basic and acidic residues" evidence="1">
    <location>
        <begin position="7"/>
        <end position="16"/>
    </location>
</feature>
<dbReference type="Proteomes" id="UP000094801">
    <property type="component" value="Unassembled WGS sequence"/>
</dbReference>
<dbReference type="Pfam" id="PF04910">
    <property type="entry name" value="Tcf25"/>
    <property type="match status" value="1"/>
</dbReference>
<keyword evidence="3" id="KW-1185">Reference proteome</keyword>
<protein>
    <recommendedName>
        <fullName evidence="4">Ribosome quality control complex subunit 1</fullName>
    </recommendedName>
</protein>
<dbReference type="GO" id="GO:1990112">
    <property type="term" value="C:RQC complex"/>
    <property type="evidence" value="ECO:0007669"/>
    <property type="project" value="TreeGrafter"/>
</dbReference>
<feature type="compositionally biased region" description="Basic and acidic residues" evidence="1">
    <location>
        <begin position="91"/>
        <end position="101"/>
    </location>
</feature>
<feature type="compositionally biased region" description="Acidic residues" evidence="1">
    <location>
        <begin position="52"/>
        <end position="64"/>
    </location>
</feature>
<gene>
    <name evidence="2" type="ORF">CANARDRAFT_27825</name>
</gene>
<feature type="compositionally biased region" description="Low complexity" evidence="1">
    <location>
        <begin position="108"/>
        <end position="117"/>
    </location>
</feature>